<organism evidence="2 3">
    <name type="scientific">Odocoileus virginianus</name>
    <name type="common">White-tailed deer</name>
    <dbReference type="NCBI Taxonomy" id="9874"/>
    <lineage>
        <taxon>Eukaryota</taxon>
        <taxon>Metazoa</taxon>
        <taxon>Chordata</taxon>
        <taxon>Craniata</taxon>
        <taxon>Vertebrata</taxon>
        <taxon>Euteleostomi</taxon>
        <taxon>Mammalia</taxon>
        <taxon>Eutheria</taxon>
        <taxon>Laurasiatheria</taxon>
        <taxon>Artiodactyla</taxon>
        <taxon>Ruminantia</taxon>
        <taxon>Pecora</taxon>
        <taxon>Cervidae</taxon>
        <taxon>Odocoileinae</taxon>
        <taxon>Odocoileus</taxon>
    </lineage>
</organism>
<feature type="compositionally biased region" description="Gly residues" evidence="1">
    <location>
        <begin position="28"/>
        <end position="42"/>
    </location>
</feature>
<dbReference type="RefSeq" id="XP_070329836.1">
    <property type="nucleotide sequence ID" value="XM_070473735.1"/>
</dbReference>
<sequence length="425" mass="45369">MSLQPESLRKTRRTTEKEQTSLLIFFFGGGGVRGCGGDGKQSGEGPRVTVWRSLQSQAFTPARPGRSPLRRPGGQAPSVCTPPPGIGPARSHSTPRRQGSSSLPPPAPFSPRLARRAGNVEREQRTPRPTAIGSAVPPYPRPGSTDGALGRLPAHSRRAGFLTAQTEIPAPSFWKILTQAPRGPPQPKTSRPSRPASSAAALSEAARHPPLAADATGQPRQSRERGVRAAPAPRPQRAAAAPSCRVLPLWGPAPLPASHPKTPAARSIRQVGVWLHAALPPPVGPAQITWFISEEMKKLISGASTGNRRKRAGIGPTESASMSRRGERPTQEGTRAQPRGVCEAGAHREFAETRLLARSLARWHSRARTASGETAQQPRATALHARPGDTAATAARARRTPLARHHVRRPRLGLRSRQRLPDASG</sequence>
<dbReference type="GeneID" id="139037342"/>
<evidence type="ECO:0000256" key="1">
    <source>
        <dbReference type="SAM" id="MobiDB-lite"/>
    </source>
</evidence>
<feature type="compositionally biased region" description="Low complexity" evidence="1">
    <location>
        <begin position="190"/>
        <end position="210"/>
    </location>
</feature>
<feature type="region of interest" description="Disordered" evidence="1">
    <location>
        <begin position="177"/>
        <end position="241"/>
    </location>
</feature>
<feature type="region of interest" description="Disordered" evidence="1">
    <location>
        <begin position="302"/>
        <end position="339"/>
    </location>
</feature>
<feature type="compositionally biased region" description="Low complexity" evidence="1">
    <location>
        <begin position="228"/>
        <end position="241"/>
    </location>
</feature>
<name>A0ABM4IPV7_ODOVR</name>
<evidence type="ECO:0000313" key="2">
    <source>
        <dbReference type="Proteomes" id="UP001652640"/>
    </source>
</evidence>
<reference evidence="2" key="1">
    <citation type="journal article" date="2022" name="J. Hered.">
        <title>A De Novo Chromosome-Level Genome Assembly of the White-Tailed Deer, Odocoileus Virginianus.</title>
        <authorList>
            <person name="London E.W."/>
            <person name="Roca A.L."/>
            <person name="Novakofski J.E."/>
            <person name="Mateus-Pinilla N.E."/>
        </authorList>
    </citation>
    <scope>NUCLEOTIDE SEQUENCE [LARGE SCALE GENOMIC DNA]</scope>
</reference>
<reference evidence="3" key="2">
    <citation type="submission" date="2025-08" db="UniProtKB">
        <authorList>
            <consortium name="RefSeq"/>
        </authorList>
    </citation>
    <scope>IDENTIFICATION</scope>
    <source>
        <tissue evidence="3">Tongue muscle</tissue>
    </source>
</reference>
<feature type="region of interest" description="Disordered" evidence="1">
    <location>
        <begin position="28"/>
        <end position="152"/>
    </location>
</feature>
<keyword evidence="2" id="KW-1185">Reference proteome</keyword>
<feature type="compositionally biased region" description="Basic residues" evidence="1">
    <location>
        <begin position="396"/>
        <end position="418"/>
    </location>
</feature>
<feature type="region of interest" description="Disordered" evidence="1">
    <location>
        <begin position="367"/>
        <end position="425"/>
    </location>
</feature>
<feature type="compositionally biased region" description="Low complexity" evidence="1">
    <location>
        <begin position="61"/>
        <end position="74"/>
    </location>
</feature>
<proteinExistence type="predicted"/>
<dbReference type="Proteomes" id="UP001652640">
    <property type="component" value="Chromosome 11"/>
</dbReference>
<accession>A0ABM4IPV7</accession>
<evidence type="ECO:0000313" key="3">
    <source>
        <dbReference type="RefSeq" id="XP_070329836.1"/>
    </source>
</evidence>
<gene>
    <name evidence="3" type="primary">LOC139037342</name>
</gene>
<protein>
    <submittedName>
        <fullName evidence="3">WAS/WASL-interacting protein family member 1-like</fullName>
    </submittedName>
</protein>